<dbReference type="Proteomes" id="UP000292884">
    <property type="component" value="Unassembled WGS sequence"/>
</dbReference>
<dbReference type="Pfam" id="PF16405">
    <property type="entry name" value="DUF5013"/>
    <property type="match status" value="1"/>
</dbReference>
<gene>
    <name evidence="2" type="ORF">EZ428_08095</name>
</gene>
<feature type="domain" description="DUF5013" evidence="1">
    <location>
        <begin position="258"/>
        <end position="390"/>
    </location>
</feature>
<proteinExistence type="predicted"/>
<dbReference type="Pfam" id="PF16389">
    <property type="entry name" value="DUF4998"/>
    <property type="match status" value="1"/>
</dbReference>
<comment type="caution">
    <text evidence="2">The sequence shown here is derived from an EMBL/GenBank/DDBJ whole genome shotgun (WGS) entry which is preliminary data.</text>
</comment>
<accession>A0A4R0MWX7</accession>
<dbReference type="InterPro" id="IPR032181">
    <property type="entry name" value="DUF5013"/>
</dbReference>
<evidence type="ECO:0000259" key="1">
    <source>
        <dbReference type="Pfam" id="PF16405"/>
    </source>
</evidence>
<name>A0A4R0MWX7_9SPHI</name>
<reference evidence="2 3" key="1">
    <citation type="submission" date="2019-02" db="EMBL/GenBank/DDBJ databases">
        <title>Pedobacter sp. RP-1-13 sp. nov., isolated from Arctic soil.</title>
        <authorList>
            <person name="Dahal R.H."/>
        </authorList>
    </citation>
    <scope>NUCLEOTIDE SEQUENCE [LARGE SCALE GENOMIC DNA]</scope>
    <source>
        <strain evidence="2 3">RP-1-13</strain>
    </source>
</reference>
<keyword evidence="3" id="KW-1185">Reference proteome</keyword>
<sequence>MYNAFMSIKMKNNIKKLNKNLLFVGLAMLLVGIISSCDKMDAYKKFTKEGEISYTGKLDSVKINSGRYRVLLNGLFLADPKVKKCVVYWNNRVDSIVIPVTRTTNVDTLKLFINNITEGVQNFIIYTYDNAGNKSIPVYRTGRVYGDRYQSTLTNRGINSAFTNESGVSTIEWGGMDRVSGVFATEMIYTDNSNVEKAVRIPIDVNNYIIPNFKEKGTIKYRTLFLPDTLSIDTFYTAYENMYIPKFSKIDVTSTYLKNAGANVTFSSINANRWGILNDWITSPSVKNASGFGGYEKRSNVGFISLEAGWGLPNVTDGKIYQTINLPAGRYRLEIVMNDFNAGGSRYLTVAEGTSIPNVANITSSSIAFSNLESKLLNFNLDQAKQVSIGFAANLTGTSSTGMYAKIASVRLYQINFL</sequence>
<dbReference type="EMBL" id="SJSK01000002">
    <property type="protein sequence ID" value="TCC91710.1"/>
    <property type="molecule type" value="Genomic_DNA"/>
</dbReference>
<dbReference type="OrthoDB" id="1043438at2"/>
<evidence type="ECO:0000313" key="3">
    <source>
        <dbReference type="Proteomes" id="UP000292884"/>
    </source>
</evidence>
<evidence type="ECO:0000313" key="2">
    <source>
        <dbReference type="EMBL" id="TCC91710.1"/>
    </source>
</evidence>
<dbReference type="AlphaFoldDB" id="A0A4R0MWX7"/>
<organism evidence="2 3">
    <name type="scientific">Pedobacter frigiditerrae</name>
    <dbReference type="NCBI Taxonomy" id="2530452"/>
    <lineage>
        <taxon>Bacteria</taxon>
        <taxon>Pseudomonadati</taxon>
        <taxon>Bacteroidota</taxon>
        <taxon>Sphingobacteriia</taxon>
        <taxon>Sphingobacteriales</taxon>
        <taxon>Sphingobacteriaceae</taxon>
        <taxon>Pedobacter</taxon>
    </lineage>
</organism>
<protein>
    <submittedName>
        <fullName evidence="2">DUF5013 domain-containing protein</fullName>
    </submittedName>
</protein>